<dbReference type="AlphaFoldDB" id="A0A6G1ID44"/>
<dbReference type="OrthoDB" id="10250354at2759"/>
<evidence type="ECO:0000259" key="2">
    <source>
        <dbReference type="PROSITE" id="PS50076"/>
    </source>
</evidence>
<dbReference type="PRINTS" id="PR00625">
    <property type="entry name" value="JDOMAIN"/>
</dbReference>
<dbReference type="Pfam" id="PF00226">
    <property type="entry name" value="DnaJ"/>
    <property type="match status" value="1"/>
</dbReference>
<dbReference type="SMART" id="SM00271">
    <property type="entry name" value="DnaJ"/>
    <property type="match status" value="1"/>
</dbReference>
<evidence type="ECO:0000313" key="3">
    <source>
        <dbReference type="EMBL" id="KAF2675891.1"/>
    </source>
</evidence>
<dbReference type="InterPro" id="IPR050817">
    <property type="entry name" value="DjlA_DnaK_co-chaperone"/>
</dbReference>
<dbReference type="InterPro" id="IPR018253">
    <property type="entry name" value="DnaJ_domain_CS"/>
</dbReference>
<proteinExistence type="predicted"/>
<dbReference type="CDD" id="cd06257">
    <property type="entry name" value="DnaJ"/>
    <property type="match status" value="1"/>
</dbReference>
<feature type="non-terminal residue" evidence="3">
    <location>
        <position position="1"/>
    </location>
</feature>
<organism evidence="3 4">
    <name type="scientific">Lentithecium fluviatile CBS 122367</name>
    <dbReference type="NCBI Taxonomy" id="1168545"/>
    <lineage>
        <taxon>Eukaryota</taxon>
        <taxon>Fungi</taxon>
        <taxon>Dikarya</taxon>
        <taxon>Ascomycota</taxon>
        <taxon>Pezizomycotina</taxon>
        <taxon>Dothideomycetes</taxon>
        <taxon>Pleosporomycetidae</taxon>
        <taxon>Pleosporales</taxon>
        <taxon>Massarineae</taxon>
        <taxon>Lentitheciaceae</taxon>
        <taxon>Lentithecium</taxon>
    </lineage>
</organism>
<dbReference type="Gene3D" id="1.10.287.110">
    <property type="entry name" value="DnaJ domain"/>
    <property type="match status" value="1"/>
</dbReference>
<dbReference type="PROSITE" id="PS00636">
    <property type="entry name" value="DNAJ_1"/>
    <property type="match status" value="1"/>
</dbReference>
<reference evidence="3" key="1">
    <citation type="journal article" date="2020" name="Stud. Mycol.">
        <title>101 Dothideomycetes genomes: a test case for predicting lifestyles and emergence of pathogens.</title>
        <authorList>
            <person name="Haridas S."/>
            <person name="Albert R."/>
            <person name="Binder M."/>
            <person name="Bloem J."/>
            <person name="Labutti K."/>
            <person name="Salamov A."/>
            <person name="Andreopoulos B."/>
            <person name="Baker S."/>
            <person name="Barry K."/>
            <person name="Bills G."/>
            <person name="Bluhm B."/>
            <person name="Cannon C."/>
            <person name="Castanera R."/>
            <person name="Culley D."/>
            <person name="Daum C."/>
            <person name="Ezra D."/>
            <person name="Gonzalez J."/>
            <person name="Henrissat B."/>
            <person name="Kuo A."/>
            <person name="Liang C."/>
            <person name="Lipzen A."/>
            <person name="Lutzoni F."/>
            <person name="Magnuson J."/>
            <person name="Mondo S."/>
            <person name="Nolan M."/>
            <person name="Ohm R."/>
            <person name="Pangilinan J."/>
            <person name="Park H.-J."/>
            <person name="Ramirez L."/>
            <person name="Alfaro M."/>
            <person name="Sun H."/>
            <person name="Tritt A."/>
            <person name="Yoshinaga Y."/>
            <person name="Zwiers L.-H."/>
            <person name="Turgeon B."/>
            <person name="Goodwin S."/>
            <person name="Spatafora J."/>
            <person name="Crous P."/>
            <person name="Grigoriev I."/>
        </authorList>
    </citation>
    <scope>NUCLEOTIDE SEQUENCE</scope>
    <source>
        <strain evidence="3">CBS 122367</strain>
    </source>
</reference>
<accession>A0A6G1ID44</accession>
<dbReference type="PANTHER" id="PTHR24074">
    <property type="entry name" value="CO-CHAPERONE PROTEIN DJLA"/>
    <property type="match status" value="1"/>
</dbReference>
<gene>
    <name evidence="3" type="ORF">K458DRAFT_279775</name>
</gene>
<evidence type="ECO:0000313" key="4">
    <source>
        <dbReference type="Proteomes" id="UP000799291"/>
    </source>
</evidence>
<feature type="compositionally biased region" description="Basic and acidic residues" evidence="1">
    <location>
        <begin position="35"/>
        <end position="67"/>
    </location>
</feature>
<keyword evidence="4" id="KW-1185">Reference proteome</keyword>
<dbReference type="InterPro" id="IPR036869">
    <property type="entry name" value="J_dom_sf"/>
</dbReference>
<protein>
    <submittedName>
        <fullName evidence="3">Heat shock protein DnaJ</fullName>
    </submittedName>
</protein>
<keyword evidence="3" id="KW-0346">Stress response</keyword>
<dbReference type="PROSITE" id="PS50076">
    <property type="entry name" value="DNAJ_2"/>
    <property type="match status" value="1"/>
</dbReference>
<feature type="region of interest" description="Disordered" evidence="1">
    <location>
        <begin position="28"/>
        <end position="67"/>
    </location>
</feature>
<dbReference type="EMBL" id="MU005645">
    <property type="protein sequence ID" value="KAF2675891.1"/>
    <property type="molecule type" value="Genomic_DNA"/>
</dbReference>
<name>A0A6G1ID44_9PLEO</name>
<feature type="domain" description="J" evidence="2">
    <location>
        <begin position="4"/>
        <end position="67"/>
    </location>
</feature>
<sequence length="67" mass="7664">NNRDYYADLGLNSNASPDEIKSAFHRLAKQHHPDRKGPEDNGDASEFRKVREAYEKLSDPDEKAAYD</sequence>
<dbReference type="SUPFAM" id="SSF46565">
    <property type="entry name" value="Chaperone J-domain"/>
    <property type="match status" value="1"/>
</dbReference>
<evidence type="ECO:0000256" key="1">
    <source>
        <dbReference type="SAM" id="MobiDB-lite"/>
    </source>
</evidence>
<dbReference type="InterPro" id="IPR001623">
    <property type="entry name" value="DnaJ_domain"/>
</dbReference>
<feature type="non-terminal residue" evidence="3">
    <location>
        <position position="67"/>
    </location>
</feature>
<dbReference type="Proteomes" id="UP000799291">
    <property type="component" value="Unassembled WGS sequence"/>
</dbReference>